<dbReference type="RefSeq" id="WP_111276504.1">
    <property type="nucleotide sequence ID" value="NZ_QFYS01000005.1"/>
</dbReference>
<name>A0A328BGE0_9CAUL</name>
<gene>
    <name evidence="1" type="ORF">DJ019_13250</name>
</gene>
<accession>A0A328BGE0</accession>
<protein>
    <submittedName>
        <fullName evidence="1">Uncharacterized protein</fullName>
    </submittedName>
</protein>
<evidence type="ECO:0000313" key="2">
    <source>
        <dbReference type="Proteomes" id="UP000249524"/>
    </source>
</evidence>
<reference evidence="1 2" key="1">
    <citation type="submission" date="2018-05" db="EMBL/GenBank/DDBJ databases">
        <authorList>
            <person name="Lanie J.A."/>
            <person name="Ng W.-L."/>
            <person name="Kazmierczak K.M."/>
            <person name="Andrzejewski T.M."/>
            <person name="Davidsen T.M."/>
            <person name="Wayne K.J."/>
            <person name="Tettelin H."/>
            <person name="Glass J.I."/>
            <person name="Rusch D."/>
            <person name="Podicherti R."/>
            <person name="Tsui H.-C.T."/>
            <person name="Winkler M.E."/>
        </authorList>
    </citation>
    <scope>NUCLEOTIDE SEQUENCE [LARGE SCALE GENOMIC DNA]</scope>
    <source>
        <strain evidence="1 2">BUT-10</strain>
    </source>
</reference>
<dbReference type="Pfam" id="PF18928">
    <property type="entry name" value="DUF5677"/>
    <property type="match status" value="1"/>
</dbReference>
<proteinExistence type="predicted"/>
<dbReference type="EMBL" id="QFYS01000005">
    <property type="protein sequence ID" value="RAK64966.1"/>
    <property type="molecule type" value="Genomic_DNA"/>
</dbReference>
<sequence length="257" mass="28298">MPNKQIDDERERQVLIEWSGLTNEVQLLCVDLNDRTSSWQGMSTDPAAFSLILFKRAYGHVRAFSLLYNEKLYLDADACGRNAVEVAICLANLAARPGGFIADLRSDAASTAKGQMPNWGLDDPEFADQATGDLTRIFGDRRSDGSRHQKLNMSALADGAGLSHLYRWYRHFSGMRVHVTGLSILSNIVAVGDDDHETSVDAFRRLSRIHGLAAVGGASAISCEAHARLHRVDELRDRAAELMRRMSALGPTEIFGP</sequence>
<keyword evidence="2" id="KW-1185">Reference proteome</keyword>
<dbReference type="OrthoDB" id="9965001at2"/>
<dbReference type="AlphaFoldDB" id="A0A328BGE0"/>
<dbReference type="InterPro" id="IPR043733">
    <property type="entry name" value="DUF5677"/>
</dbReference>
<dbReference type="Proteomes" id="UP000249524">
    <property type="component" value="Unassembled WGS sequence"/>
</dbReference>
<organism evidence="1 2">
    <name type="scientific">Phenylobacterium kunshanense</name>
    <dbReference type="NCBI Taxonomy" id="1445034"/>
    <lineage>
        <taxon>Bacteria</taxon>
        <taxon>Pseudomonadati</taxon>
        <taxon>Pseudomonadota</taxon>
        <taxon>Alphaproteobacteria</taxon>
        <taxon>Caulobacterales</taxon>
        <taxon>Caulobacteraceae</taxon>
        <taxon>Phenylobacterium</taxon>
    </lineage>
</organism>
<evidence type="ECO:0000313" key="1">
    <source>
        <dbReference type="EMBL" id="RAK64966.1"/>
    </source>
</evidence>
<comment type="caution">
    <text evidence="1">The sequence shown here is derived from an EMBL/GenBank/DDBJ whole genome shotgun (WGS) entry which is preliminary data.</text>
</comment>